<accession>A0A1J5TXF0</accession>
<dbReference type="SUPFAM" id="SSF54534">
    <property type="entry name" value="FKBP-like"/>
    <property type="match status" value="1"/>
</dbReference>
<dbReference type="PANTHER" id="PTHR45615">
    <property type="entry name" value="MYOSIN HEAVY CHAIN, NON-MUSCLE"/>
    <property type="match status" value="1"/>
</dbReference>
<keyword evidence="3" id="KW-0472">Membrane</keyword>
<feature type="transmembrane region" description="Helical" evidence="3">
    <location>
        <begin position="222"/>
        <end position="242"/>
    </location>
</feature>
<proteinExistence type="predicted"/>
<dbReference type="GO" id="GO:0005737">
    <property type="term" value="C:cytoplasm"/>
    <property type="evidence" value="ECO:0007669"/>
    <property type="project" value="TreeGrafter"/>
</dbReference>
<evidence type="ECO:0000256" key="1">
    <source>
        <dbReference type="SAM" id="Coils"/>
    </source>
</evidence>
<organism evidence="5 6">
    <name type="scientific">Marine Group III euryarchaeote CG-Epi1</name>
    <dbReference type="NCBI Taxonomy" id="1888995"/>
    <lineage>
        <taxon>Archaea</taxon>
        <taxon>Methanobacteriati</taxon>
        <taxon>Thermoplasmatota</taxon>
        <taxon>Thermoplasmata</taxon>
        <taxon>Candidatus Thermoprofundales</taxon>
    </lineage>
</organism>
<dbReference type="Proteomes" id="UP000183080">
    <property type="component" value="Unassembled WGS sequence"/>
</dbReference>
<dbReference type="GO" id="GO:0016460">
    <property type="term" value="C:myosin II complex"/>
    <property type="evidence" value="ECO:0007669"/>
    <property type="project" value="TreeGrafter"/>
</dbReference>
<dbReference type="GO" id="GO:0032784">
    <property type="term" value="P:regulation of DNA-templated transcription elongation"/>
    <property type="evidence" value="ECO:0007669"/>
    <property type="project" value="InterPro"/>
</dbReference>
<protein>
    <recommendedName>
        <fullName evidence="4">Transcription elongation factor GreA/GreB C-terminal domain-containing protein</fullName>
    </recommendedName>
</protein>
<evidence type="ECO:0000256" key="2">
    <source>
        <dbReference type="SAM" id="MobiDB-lite"/>
    </source>
</evidence>
<dbReference type="InterPro" id="IPR036953">
    <property type="entry name" value="GreA/GreB_C_sf"/>
</dbReference>
<comment type="caution">
    <text evidence="5">The sequence shown here is derived from an EMBL/GenBank/DDBJ whole genome shotgun (WGS) entry which is preliminary data.</text>
</comment>
<feature type="transmembrane region" description="Helical" evidence="3">
    <location>
        <begin position="135"/>
        <end position="155"/>
    </location>
</feature>
<dbReference type="EMBL" id="MIZA01000020">
    <property type="protein sequence ID" value="OIR18484.1"/>
    <property type="molecule type" value="Genomic_DNA"/>
</dbReference>
<keyword evidence="3" id="KW-1133">Transmembrane helix</keyword>
<dbReference type="GO" id="GO:0003677">
    <property type="term" value="F:DNA binding"/>
    <property type="evidence" value="ECO:0007669"/>
    <property type="project" value="InterPro"/>
</dbReference>
<feature type="region of interest" description="Disordered" evidence="2">
    <location>
        <begin position="745"/>
        <end position="775"/>
    </location>
</feature>
<feature type="domain" description="Transcription elongation factor GreA/GreB C-terminal" evidence="4">
    <location>
        <begin position="723"/>
        <end position="788"/>
    </location>
</feature>
<dbReference type="GO" id="GO:0000146">
    <property type="term" value="F:microfilament motor activity"/>
    <property type="evidence" value="ECO:0007669"/>
    <property type="project" value="TreeGrafter"/>
</dbReference>
<dbReference type="SUPFAM" id="SSF57997">
    <property type="entry name" value="Tropomyosin"/>
    <property type="match status" value="1"/>
</dbReference>
<feature type="coiled-coil region" evidence="1">
    <location>
        <begin position="270"/>
        <end position="385"/>
    </location>
</feature>
<dbReference type="GO" id="GO:0051015">
    <property type="term" value="F:actin filament binding"/>
    <property type="evidence" value="ECO:0007669"/>
    <property type="project" value="TreeGrafter"/>
</dbReference>
<dbReference type="AlphaFoldDB" id="A0A1J5TXF0"/>
<feature type="transmembrane region" description="Helical" evidence="3">
    <location>
        <begin position="98"/>
        <end position="114"/>
    </location>
</feature>
<name>A0A1J5TXF0_9ARCH</name>
<dbReference type="InterPro" id="IPR001437">
    <property type="entry name" value="Tscrpt_elong_fac_GreA/B_C"/>
</dbReference>
<evidence type="ECO:0000313" key="6">
    <source>
        <dbReference type="Proteomes" id="UP000183080"/>
    </source>
</evidence>
<evidence type="ECO:0000256" key="3">
    <source>
        <dbReference type="SAM" id="Phobius"/>
    </source>
</evidence>
<dbReference type="STRING" id="1888995.BD935_01635"/>
<keyword evidence="3" id="KW-0812">Transmembrane</keyword>
<dbReference type="Pfam" id="PF01272">
    <property type="entry name" value="GreA_GreB"/>
    <property type="match status" value="1"/>
</dbReference>
<dbReference type="Gene3D" id="3.10.50.30">
    <property type="entry name" value="Transcription elongation factor, GreA/GreB, C-terminal domain"/>
    <property type="match status" value="1"/>
</dbReference>
<gene>
    <name evidence="5" type="ORF">BD935_01635</name>
</gene>
<reference evidence="5 6" key="1">
    <citation type="submission" date="2016-08" db="EMBL/GenBank/DDBJ databases">
        <title>New Insights into Marine Group III Euryarchaeota, from dark to light.</title>
        <authorList>
            <person name="Haro-Moreno J.M."/>
            <person name="Rodriguez-Valera F."/>
            <person name="Lopez-Garcia P."/>
            <person name="Moreira D."/>
            <person name="Martin-Cuadrado A.B."/>
        </authorList>
    </citation>
    <scope>NUCLEOTIDE SEQUENCE [LARGE SCALE GENOMIC DNA]</scope>
    <source>
        <strain evidence="5">CG-Epi1</strain>
    </source>
</reference>
<evidence type="ECO:0000259" key="4">
    <source>
        <dbReference type="Pfam" id="PF01272"/>
    </source>
</evidence>
<dbReference type="PANTHER" id="PTHR45615:SF40">
    <property type="entry name" value="MYOSIN HEAVY CHAIN, NON-MUSCLE"/>
    <property type="match status" value="1"/>
</dbReference>
<dbReference type="GO" id="GO:0032982">
    <property type="term" value="C:myosin filament"/>
    <property type="evidence" value="ECO:0007669"/>
    <property type="project" value="TreeGrafter"/>
</dbReference>
<sequence length="789" mass="89098">MKEQLQQIQAVAVVTFLCILISVNSTGDYGKWFVVDGARETVDPETGNVTQYNTFQYHYYLDSYLLTDTTGNSNSVTYESQDCVYCLNKVDSANNAKMTAYAAGLLALVVAYMANNAVSSLHQNTLRSALKNLKYFAIIVLIVGFLSTFLFYTTWSDALIQDEVALSSTNTEGSDSNKELGCIKNLLTFYGEGNCEEYVQLQAGEADRITGRLGPVSWSPGIGFFIVLIGTALTGGGTLYILGNIDEEWQAILKKQELIERQQKIHDGELEKSKELMQEFEDTEERLKEAEKRIEDVRASTNDIDYDGIDDLENELDRITALNQSVNTLNSSLESKLKTARVATSEVEKRARMAEKELLDDLSAKNNLEKEIEDLRAKHENDMRLSDRMTREIGSLRTMSDDAETKAVDAERKLKLEKPDTVNALESYDSVKASYDKTVQEKNNLEKEIMELEQHTLEANEREKSALAERNEAINRRKELDREVKLMEKNKKRINDKFTTLTTNLEKAKKELNDAREKASLTMNELDIERQTIIELEQSSEQFRQKENEILGMTDSLKELQEQVDNQKESNKKIDDELKIEVKSKEKTQKDLAALENASQQVSKVMQTLKKQFEDAKAELNISIDDRNKAERLLEAEKTEHEKLKEDLEFLQGTTIGSEEDTERKIKAMEIEIPKEKEMADEMNAEAQSLSDSNKELEEKIKDARIESLNKPVATESSSSTGASIGTSLTVKNLTKETEHTFELVNQEDANIPQGKIPLSNPIGKSLEGSKEGDEVKVGPTTFKVLKVN</sequence>
<evidence type="ECO:0000313" key="5">
    <source>
        <dbReference type="EMBL" id="OIR18484.1"/>
    </source>
</evidence>
<keyword evidence="1" id="KW-0175">Coiled coil</keyword>
<feature type="coiled-coil region" evidence="1">
    <location>
        <begin position="428"/>
        <end position="707"/>
    </location>
</feature>